<gene>
    <name evidence="1" type="ORF">N7Z68_17740</name>
</gene>
<dbReference type="InterPro" id="IPR011426">
    <property type="entry name" value="CamS"/>
</dbReference>
<dbReference type="Proteomes" id="UP001148125">
    <property type="component" value="Unassembled WGS sequence"/>
</dbReference>
<name>A0ABT5VIB6_9BACI</name>
<dbReference type="PROSITE" id="PS51257">
    <property type="entry name" value="PROKAR_LIPOPROTEIN"/>
    <property type="match status" value="1"/>
</dbReference>
<dbReference type="RefSeq" id="WP_275119813.1">
    <property type="nucleotide sequence ID" value="NZ_JAOTPO010000014.1"/>
</dbReference>
<accession>A0ABT5VIB6</accession>
<dbReference type="EMBL" id="JAOTPO010000014">
    <property type="protein sequence ID" value="MDE5415206.1"/>
    <property type="molecule type" value="Genomic_DNA"/>
</dbReference>
<protein>
    <submittedName>
        <fullName evidence="1">CamS family sex pheromone protein</fullName>
    </submittedName>
</protein>
<dbReference type="CDD" id="cd13441">
    <property type="entry name" value="CamS_repeat_1"/>
    <property type="match status" value="1"/>
</dbReference>
<evidence type="ECO:0000313" key="2">
    <source>
        <dbReference type="Proteomes" id="UP001148125"/>
    </source>
</evidence>
<proteinExistence type="predicted"/>
<keyword evidence="2" id="KW-1185">Reference proteome</keyword>
<evidence type="ECO:0000313" key="1">
    <source>
        <dbReference type="EMBL" id="MDE5415206.1"/>
    </source>
</evidence>
<dbReference type="PIRSF" id="PIRSF012509">
    <property type="entry name" value="CamS"/>
    <property type="match status" value="1"/>
</dbReference>
<dbReference type="Pfam" id="PF07537">
    <property type="entry name" value="CamS"/>
    <property type="match status" value="1"/>
</dbReference>
<dbReference type="CDD" id="cd13440">
    <property type="entry name" value="CamS_repeat_2"/>
    <property type="match status" value="1"/>
</dbReference>
<organism evidence="1 2">
    <name type="scientific">Alkalihalobacterium chitinilyticum</name>
    <dbReference type="NCBI Taxonomy" id="2980103"/>
    <lineage>
        <taxon>Bacteria</taxon>
        <taxon>Bacillati</taxon>
        <taxon>Bacillota</taxon>
        <taxon>Bacilli</taxon>
        <taxon>Bacillales</taxon>
        <taxon>Bacillaceae</taxon>
        <taxon>Alkalihalobacterium</taxon>
    </lineage>
</organism>
<comment type="caution">
    <text evidence="1">The sequence shown here is derived from an EMBL/GenBank/DDBJ whole genome shotgun (WGS) entry which is preliminary data.</text>
</comment>
<reference evidence="1" key="1">
    <citation type="submission" date="2024-05" db="EMBL/GenBank/DDBJ databases">
        <title>Alkalihalobacillus sp. strain MEB203 novel alkaliphilic bacterium from Lonar Lake, India.</title>
        <authorList>
            <person name="Joshi A."/>
            <person name="Thite S."/>
            <person name="Mengade P."/>
        </authorList>
    </citation>
    <scope>NUCLEOTIDE SEQUENCE</scope>
    <source>
        <strain evidence="1">MEB 203</strain>
    </source>
</reference>
<sequence>MIKRAIPFALCSVIFLSGCFPFLQPEEQLIEEELEGEDQIVELSPEVYTPENYYRSVLYDGSYTHGESRGFSNAVVYNRLDIEQLELGLMGLANERFDPEKYFFREGQFISRDELNNWLIRYHEDDNPQGLNPPLGSGDTLRDQEENQPRYLSHILEHNYLVENANGQLELGGVVIGLSMNTVYNYRIFDDQGRIYRYEVDIDQKKMEAEGKRMAEEIVARLRNPNREEGALENVPIIVALFQEEKREAIVPGNFIMKGVAEPQRQVDRWQAINQKYYFYPSTRANNEQRNDAERFLKFKEEINDFFDNYVGVVGKGFYKDEQLTELTIEIPIRFQGKAEIIALTQFSADRIAQRFPSNLKIQVYITSVSGQEALIVRNPNEDPFIHIYR</sequence>
<dbReference type="Gene3D" id="3.10.570.10">
    <property type="entry name" value="sex pheromone staph- cam373 precursor domain"/>
    <property type="match status" value="1"/>
</dbReference>